<dbReference type="PANTHER" id="PTHR10151:SF120">
    <property type="entry name" value="BIS(5'-ADENOSYL)-TRIPHOSPHATASE"/>
    <property type="match status" value="1"/>
</dbReference>
<evidence type="ECO:0000313" key="2">
    <source>
        <dbReference type="Proteomes" id="UP000242205"/>
    </source>
</evidence>
<gene>
    <name evidence="1" type="ORF">C0099_10345</name>
</gene>
<dbReference type="PANTHER" id="PTHR10151">
    <property type="entry name" value="ECTONUCLEOTIDE PYROPHOSPHATASE/PHOSPHODIESTERASE"/>
    <property type="match status" value="1"/>
</dbReference>
<accession>A0A2I6S7Q7</accession>
<dbReference type="InterPro" id="IPR002591">
    <property type="entry name" value="Phosphodiest/P_Trfase"/>
</dbReference>
<evidence type="ECO:0000313" key="1">
    <source>
        <dbReference type="EMBL" id="AUN95294.1"/>
    </source>
</evidence>
<dbReference type="RefSeq" id="WP_102247343.1">
    <property type="nucleotide sequence ID" value="NZ_CP025682.1"/>
</dbReference>
<dbReference type="GO" id="GO:0016787">
    <property type="term" value="F:hydrolase activity"/>
    <property type="evidence" value="ECO:0007669"/>
    <property type="project" value="UniProtKB-ARBA"/>
</dbReference>
<reference evidence="1 2" key="1">
    <citation type="submission" date="2018-01" db="EMBL/GenBank/DDBJ databases">
        <authorList>
            <person name="Fu G.-Y."/>
        </authorList>
    </citation>
    <scope>NUCLEOTIDE SEQUENCE [LARGE SCALE GENOMIC DNA]</scope>
    <source>
        <strain evidence="1 2">SY39</strain>
    </source>
</reference>
<dbReference type="KEGG" id="atw:C0099_10345"/>
<protein>
    <submittedName>
        <fullName evidence="1">Phosphodiesterase</fullName>
    </submittedName>
</protein>
<keyword evidence="2" id="KW-1185">Reference proteome</keyword>
<sequence length="395" mass="42791">MKRDEIHPPLPCDAVLPCYGEGGLLGLIDRFAAFLDGRPWVAPGSEVPQEDARVVVFLLIDGLGDNYLQRSGAGSALLAHRRGRLTSVFPSTTASAVTTTMTGLAPARHGLTGWHIRDRRFGGILAPLPLVRRGGDALAALRLTQRLFPYRTLYQRRARRSIFVSPRSIAWSRYSLRHARGARIRGYGGAAEGMGEAVVRAVRELGPEGGFVHAYYPLFDTLSHEFGSSSDAAHAEFRRIDRVFGELLGRLAGQGCAIVVSADHGFCDASDERTVHLDDYPELSGMLECPLFGERRAAFCAVRRAREAEFEAAAREAFAGKAVVARSPDLVAAGLFGTGPFSSRLAERTGSHVLLMEPGWTVVDRVAGETPHAMIGVHGGLSPDEMWIPLVTGYC</sequence>
<dbReference type="Proteomes" id="UP000242205">
    <property type="component" value="Chromosome"/>
</dbReference>
<proteinExistence type="predicted"/>
<dbReference type="AlphaFoldDB" id="A0A2I6S7Q7"/>
<name>A0A2I6S7Q7_9RHOO</name>
<dbReference type="OrthoDB" id="502398at2"/>
<dbReference type="EMBL" id="CP025682">
    <property type="protein sequence ID" value="AUN95294.1"/>
    <property type="molecule type" value="Genomic_DNA"/>
</dbReference>
<dbReference type="Pfam" id="PF01663">
    <property type="entry name" value="Phosphodiest"/>
    <property type="match status" value="2"/>
</dbReference>
<organism evidence="1 2">
    <name type="scientific">Pseudazoarcus pumilus</name>
    <dbReference type="NCBI Taxonomy" id="2067960"/>
    <lineage>
        <taxon>Bacteria</taxon>
        <taxon>Pseudomonadati</taxon>
        <taxon>Pseudomonadota</taxon>
        <taxon>Betaproteobacteria</taxon>
        <taxon>Rhodocyclales</taxon>
        <taxon>Zoogloeaceae</taxon>
        <taxon>Pseudazoarcus</taxon>
    </lineage>
</organism>
<dbReference type="Gene3D" id="3.40.720.10">
    <property type="entry name" value="Alkaline Phosphatase, subunit A"/>
    <property type="match status" value="1"/>
</dbReference>
<dbReference type="SUPFAM" id="SSF53649">
    <property type="entry name" value="Alkaline phosphatase-like"/>
    <property type="match status" value="1"/>
</dbReference>
<dbReference type="InterPro" id="IPR017850">
    <property type="entry name" value="Alkaline_phosphatase_core_sf"/>
</dbReference>